<evidence type="ECO:0000256" key="2">
    <source>
        <dbReference type="ARBA" id="ARBA00022679"/>
    </source>
</evidence>
<dbReference type="SUPFAM" id="SSF53335">
    <property type="entry name" value="S-adenosyl-L-methionine-dependent methyltransferases"/>
    <property type="match status" value="1"/>
</dbReference>
<dbReference type="GO" id="GO:0003677">
    <property type="term" value="F:DNA binding"/>
    <property type="evidence" value="ECO:0007669"/>
    <property type="project" value="InterPro"/>
</dbReference>
<dbReference type="EC" id="2.1.1.-" evidence="3"/>
<evidence type="ECO:0000256" key="3">
    <source>
        <dbReference type="RuleBase" id="RU362026"/>
    </source>
</evidence>
<evidence type="ECO:0000313" key="6">
    <source>
        <dbReference type="EMBL" id="SDY85460.1"/>
    </source>
</evidence>
<proteinExistence type="inferred from homology"/>
<reference evidence="7" key="1">
    <citation type="submission" date="2016-10" db="EMBL/GenBank/DDBJ databases">
        <authorList>
            <person name="Varghese N."/>
            <person name="Submissions S."/>
        </authorList>
    </citation>
    <scope>NUCLEOTIDE SEQUENCE [LARGE SCALE GENOMIC DNA]</scope>
    <source>
        <strain evidence="7">DSM 44718</strain>
    </source>
</reference>
<sequence length="443" mass="48725">MQQTTDESGTEPTTPLDSAVPQEPGSGRGRSHGTSSSEPFDRWFRYPAGFASDYASLLLGQLGLEPGSLIVDPFAGSAVTGTSARSLGHSFVGIEAHPAIAELATIKLQQPPGDPALLLETGRLLVEKVRADQTDHVTDDLPELVRRCFTAEVLSILIGLREGIVASGSPWTTYLKWGLLATLRDVASVRVGWPYQNPGMQRKPRHSDPFSRFVRRLEWMAEDIHNWDWADRQQSHAVVAGDSTRRSSWELIAPASAAGCVSSPPYLNNFDYADATRLELYFWGEVRTWAEMCSTVRAGMVTATTQQSSVAAARSAEAFLAQHGTVADEVADLATKLRDERKQRPRGKEYDRVVPEYFASMSQILANLSLALATNSCAVWLVGDSAPYGVYIDTPGIIGRLAREHGFGVKQDVKLRKRGQRWSGNAARHNLELSERLILLHRE</sequence>
<protein>
    <recommendedName>
        <fullName evidence="3">Methyltransferase</fullName>
        <ecNumber evidence="3">2.1.1.-</ecNumber>
    </recommendedName>
</protein>
<dbReference type="Proteomes" id="UP000199632">
    <property type="component" value="Unassembled WGS sequence"/>
</dbReference>
<dbReference type="OrthoDB" id="9773060at2"/>
<dbReference type="InterPro" id="IPR002941">
    <property type="entry name" value="DNA_methylase_N4/N6"/>
</dbReference>
<organism evidence="6 7">
    <name type="scientific">Asanoa ishikariensis</name>
    <dbReference type="NCBI Taxonomy" id="137265"/>
    <lineage>
        <taxon>Bacteria</taxon>
        <taxon>Bacillati</taxon>
        <taxon>Actinomycetota</taxon>
        <taxon>Actinomycetes</taxon>
        <taxon>Micromonosporales</taxon>
        <taxon>Micromonosporaceae</taxon>
        <taxon>Asanoa</taxon>
    </lineage>
</organism>
<keyword evidence="1 6" id="KW-0489">Methyltransferase</keyword>
<comment type="similarity">
    <text evidence="3">Belongs to the N(4)/N(6)-methyltransferase family.</text>
</comment>
<dbReference type="STRING" id="137265.SAMN05421684_1923"/>
<dbReference type="InterPro" id="IPR029063">
    <property type="entry name" value="SAM-dependent_MTases_sf"/>
</dbReference>
<accession>A0A1H3N9W1</accession>
<dbReference type="GO" id="GO:0008170">
    <property type="term" value="F:N-methyltransferase activity"/>
    <property type="evidence" value="ECO:0007669"/>
    <property type="project" value="InterPro"/>
</dbReference>
<evidence type="ECO:0000313" key="7">
    <source>
        <dbReference type="Proteomes" id="UP000199632"/>
    </source>
</evidence>
<feature type="domain" description="DNA methylase N-4/N-6" evidence="5">
    <location>
        <begin position="44"/>
        <end position="104"/>
    </location>
</feature>
<dbReference type="Gene3D" id="3.40.50.150">
    <property type="entry name" value="Vaccinia Virus protein VP39"/>
    <property type="match status" value="2"/>
</dbReference>
<feature type="region of interest" description="Disordered" evidence="4">
    <location>
        <begin position="1"/>
        <end position="38"/>
    </location>
</feature>
<keyword evidence="2" id="KW-0808">Transferase</keyword>
<gene>
    <name evidence="6" type="ORF">SAMN05421684_1923</name>
</gene>
<evidence type="ECO:0000259" key="5">
    <source>
        <dbReference type="Pfam" id="PF01555"/>
    </source>
</evidence>
<dbReference type="EMBL" id="FNQB01000001">
    <property type="protein sequence ID" value="SDY85460.1"/>
    <property type="molecule type" value="Genomic_DNA"/>
</dbReference>
<name>A0A1H3N9W1_9ACTN</name>
<dbReference type="PRINTS" id="PR00508">
    <property type="entry name" value="S21N4MTFRASE"/>
</dbReference>
<dbReference type="Pfam" id="PF01555">
    <property type="entry name" value="N6_N4_Mtase"/>
    <property type="match status" value="1"/>
</dbReference>
<evidence type="ECO:0000256" key="4">
    <source>
        <dbReference type="SAM" id="MobiDB-lite"/>
    </source>
</evidence>
<keyword evidence="7" id="KW-1185">Reference proteome</keyword>
<dbReference type="InterPro" id="IPR001091">
    <property type="entry name" value="RM_Methyltransferase"/>
</dbReference>
<feature type="compositionally biased region" description="Polar residues" evidence="4">
    <location>
        <begin position="1"/>
        <end position="16"/>
    </location>
</feature>
<dbReference type="AlphaFoldDB" id="A0A1H3N9W1"/>
<evidence type="ECO:0000256" key="1">
    <source>
        <dbReference type="ARBA" id="ARBA00022603"/>
    </source>
</evidence>
<dbReference type="GO" id="GO:0032259">
    <property type="term" value="P:methylation"/>
    <property type="evidence" value="ECO:0007669"/>
    <property type="project" value="UniProtKB-KW"/>
</dbReference>